<name>A0ACC0GLM1_9ERIC</name>
<keyword evidence="2" id="KW-1185">Reference proteome</keyword>
<reference evidence="1 2" key="1">
    <citation type="journal article" date="2022" name="Plant J.">
        <title>Chromosome-level genome of Camellia lanceoleosa provides a valuable resource for understanding genome evolution and self-incompatibility.</title>
        <authorList>
            <person name="Gong W."/>
            <person name="Xiao S."/>
            <person name="Wang L."/>
            <person name="Liao Z."/>
            <person name="Chang Y."/>
            <person name="Mo W."/>
            <person name="Hu G."/>
            <person name="Li W."/>
            <person name="Zhao G."/>
            <person name="Zhu H."/>
            <person name="Hu X."/>
            <person name="Ji K."/>
            <person name="Xiang X."/>
            <person name="Song Q."/>
            <person name="Yuan D."/>
            <person name="Jin S."/>
            <person name="Zhang L."/>
        </authorList>
    </citation>
    <scope>NUCLEOTIDE SEQUENCE [LARGE SCALE GENOMIC DNA]</scope>
    <source>
        <strain evidence="1">SQ_2022a</strain>
    </source>
</reference>
<accession>A0ACC0GLM1</accession>
<comment type="caution">
    <text evidence="1">The sequence shown here is derived from an EMBL/GenBank/DDBJ whole genome shotgun (WGS) entry which is preliminary data.</text>
</comment>
<evidence type="ECO:0000313" key="2">
    <source>
        <dbReference type="Proteomes" id="UP001060215"/>
    </source>
</evidence>
<sequence>MGCVSRPPQPRQRFQPNRKLITGHHIALSPPPPMASYPRPPPPSSDSPPLLLLGSPRLTLPKPTLRTQILRLNPQRSSTPGSSWPDSTPSPTASDSLPSPKHHPSDPFPHSKITTTKKTQSPTFLFVPSTNQEF</sequence>
<proteinExistence type="predicted"/>
<dbReference type="Proteomes" id="UP001060215">
    <property type="component" value="Chromosome 8"/>
</dbReference>
<protein>
    <submittedName>
        <fullName evidence="1">Uncharacterized protein</fullName>
    </submittedName>
</protein>
<evidence type="ECO:0000313" key="1">
    <source>
        <dbReference type="EMBL" id="KAI8000296.1"/>
    </source>
</evidence>
<organism evidence="1 2">
    <name type="scientific">Camellia lanceoleosa</name>
    <dbReference type="NCBI Taxonomy" id="1840588"/>
    <lineage>
        <taxon>Eukaryota</taxon>
        <taxon>Viridiplantae</taxon>
        <taxon>Streptophyta</taxon>
        <taxon>Embryophyta</taxon>
        <taxon>Tracheophyta</taxon>
        <taxon>Spermatophyta</taxon>
        <taxon>Magnoliopsida</taxon>
        <taxon>eudicotyledons</taxon>
        <taxon>Gunneridae</taxon>
        <taxon>Pentapetalae</taxon>
        <taxon>asterids</taxon>
        <taxon>Ericales</taxon>
        <taxon>Theaceae</taxon>
        <taxon>Camellia</taxon>
    </lineage>
</organism>
<dbReference type="EMBL" id="CM045765">
    <property type="protein sequence ID" value="KAI8000296.1"/>
    <property type="molecule type" value="Genomic_DNA"/>
</dbReference>
<gene>
    <name evidence="1" type="ORF">LOK49_LG09G01178</name>
</gene>